<protein>
    <submittedName>
        <fullName evidence="2">Uncharacterized protein</fullName>
    </submittedName>
</protein>
<feature type="transmembrane region" description="Helical" evidence="1">
    <location>
        <begin position="94"/>
        <end position="115"/>
    </location>
</feature>
<keyword evidence="1" id="KW-1133">Transmembrane helix</keyword>
<feature type="transmembrane region" description="Helical" evidence="1">
    <location>
        <begin position="24"/>
        <end position="46"/>
    </location>
</feature>
<dbReference type="AlphaFoldDB" id="A0A2Y8ZV56"/>
<dbReference type="Proteomes" id="UP000250028">
    <property type="component" value="Unassembled WGS sequence"/>
</dbReference>
<gene>
    <name evidence="2" type="ORF">SAMN04489750_3199</name>
</gene>
<reference evidence="3" key="1">
    <citation type="submission" date="2016-10" db="EMBL/GenBank/DDBJ databases">
        <authorList>
            <person name="Varghese N."/>
            <person name="Submissions S."/>
        </authorList>
    </citation>
    <scope>NUCLEOTIDE SEQUENCE [LARGE SCALE GENOMIC DNA]</scope>
    <source>
        <strain evidence="3">DSM 22951</strain>
    </source>
</reference>
<keyword evidence="3" id="KW-1185">Reference proteome</keyword>
<dbReference type="SUPFAM" id="SSF50969">
    <property type="entry name" value="YVTN repeat-like/Quinoprotein amine dehydrogenase"/>
    <property type="match status" value="1"/>
</dbReference>
<dbReference type="EMBL" id="UESZ01000001">
    <property type="protein sequence ID" value="SSA35825.1"/>
    <property type="molecule type" value="Genomic_DNA"/>
</dbReference>
<keyword evidence="1" id="KW-0812">Transmembrane</keyword>
<evidence type="ECO:0000256" key="1">
    <source>
        <dbReference type="SAM" id="Phobius"/>
    </source>
</evidence>
<evidence type="ECO:0000313" key="3">
    <source>
        <dbReference type="Proteomes" id="UP000250028"/>
    </source>
</evidence>
<organism evidence="2 3">
    <name type="scientific">Branchiibius hedensis</name>
    <dbReference type="NCBI Taxonomy" id="672460"/>
    <lineage>
        <taxon>Bacteria</taxon>
        <taxon>Bacillati</taxon>
        <taxon>Actinomycetota</taxon>
        <taxon>Actinomycetes</taxon>
        <taxon>Micrococcales</taxon>
        <taxon>Dermacoccaceae</taxon>
        <taxon>Branchiibius</taxon>
    </lineage>
</organism>
<keyword evidence="1" id="KW-0472">Membrane</keyword>
<proteinExistence type="predicted"/>
<name>A0A2Y8ZV56_9MICO</name>
<evidence type="ECO:0000313" key="2">
    <source>
        <dbReference type="EMBL" id="SSA35825.1"/>
    </source>
</evidence>
<sequence length="339" mass="36033">MNLDLDPRVSTVQNWVYRQRAKRLGVGLASFAVLVGVVPWPIGYLGRAKLGWRPDLPGAYDAGTALSAYLIGLAAVLVPVSIVIVVAAVLRRRFVWMLAAVLALGVAATSFVSGLDRKPAEYANGMPLGCGSQQTFDVGSPKEVHVLLLDAQDAGCSSMVTWSGTQIVSQDPIGNDFNGLSLDSGSSSPGVGHYVMATVDPVGRDSNAQTGTIMVWSVSQHKVWAAIRPEVPLTMGTDRSVGRSNFFADALGSHIVYATTQSGVGVVQAYDVDKRKIDWTASCPEGTTLLQWVPNSQQEFGTGPSGPVISCIRNGTQLQTWSLDIATGNLGSIVEDRTW</sequence>
<dbReference type="InterPro" id="IPR011044">
    <property type="entry name" value="Quino_amine_DH_bsu"/>
</dbReference>
<dbReference type="RefSeq" id="WP_109687346.1">
    <property type="nucleotide sequence ID" value="NZ_QGDN01000001.1"/>
</dbReference>
<accession>A0A2Y8ZV56</accession>
<feature type="transmembrane region" description="Helical" evidence="1">
    <location>
        <begin position="66"/>
        <end position="87"/>
    </location>
</feature>